<evidence type="ECO:0000313" key="1">
    <source>
        <dbReference type="EMBL" id="GBH21090.1"/>
    </source>
</evidence>
<accession>A0AAN4TPK6</accession>
<proteinExistence type="predicted"/>
<evidence type="ECO:0000313" key="2">
    <source>
        <dbReference type="Proteomes" id="UP000248291"/>
    </source>
</evidence>
<comment type="caution">
    <text evidence="1">The sequence shown here is derived from an EMBL/GenBank/DDBJ whole genome shotgun (WGS) entry which is preliminary data.</text>
</comment>
<dbReference type="EMBL" id="BGKA01000277">
    <property type="protein sequence ID" value="GBH21090.1"/>
    <property type="molecule type" value="Genomic_DNA"/>
</dbReference>
<dbReference type="Proteomes" id="UP000248291">
    <property type="component" value="Unassembled WGS sequence"/>
</dbReference>
<reference evidence="1 2" key="1">
    <citation type="submission" date="2018-04" db="EMBL/GenBank/DDBJ databases">
        <title>Draft genome sequence of Pseudomonas syringae pv. actinidiae biovar 3 strains isolated from kiwifruit in Kagawa prefecture.</title>
        <authorList>
            <person name="Tabuchi M."/>
            <person name="Saito M."/>
            <person name="Fujiwara S."/>
            <person name="Sasa N."/>
            <person name="Akimitsu K."/>
            <person name="Gomi K."/>
            <person name="Konishi-Sugita S."/>
            <person name="Hamano K."/>
            <person name="Kataoka I."/>
        </authorList>
    </citation>
    <scope>NUCLEOTIDE SEQUENCE [LARGE SCALE GENOMIC DNA]</scope>
    <source>
        <strain evidence="1 2">MAFF212211</strain>
    </source>
</reference>
<name>A0AAN4TPK6_PSESF</name>
<gene>
    <name evidence="1" type="ORF">KPSA3_07130</name>
</gene>
<organism evidence="1 2">
    <name type="scientific">Pseudomonas syringae pv. actinidiae</name>
    <dbReference type="NCBI Taxonomy" id="103796"/>
    <lineage>
        <taxon>Bacteria</taxon>
        <taxon>Pseudomonadati</taxon>
        <taxon>Pseudomonadota</taxon>
        <taxon>Gammaproteobacteria</taxon>
        <taxon>Pseudomonadales</taxon>
        <taxon>Pseudomonadaceae</taxon>
        <taxon>Pseudomonas</taxon>
        <taxon>Pseudomonas syringae</taxon>
    </lineage>
</organism>
<protein>
    <submittedName>
        <fullName evidence="1">Uncharacterized protein</fullName>
    </submittedName>
</protein>
<sequence>MPKPLLVGRIDGKLRAGLVFRTPSGAQAPLLKGLILCLFLFFPKPCWRLPA</sequence>
<dbReference type="AlphaFoldDB" id="A0AAN4TPK6"/>